<dbReference type="GO" id="GO:0005789">
    <property type="term" value="C:endoplasmic reticulum membrane"/>
    <property type="evidence" value="ECO:0007669"/>
    <property type="project" value="InterPro"/>
</dbReference>
<comment type="subcellular location">
    <subcellularLocation>
        <location evidence="1">Membrane</location>
        <topology evidence="1">Single-pass type IV membrane protein</topology>
    </subcellularLocation>
</comment>
<dbReference type="AlphaFoldDB" id="A0A0C9RQ34"/>
<dbReference type="GO" id="GO:0090158">
    <property type="term" value="P:endoplasmic reticulum membrane organization"/>
    <property type="evidence" value="ECO:0007669"/>
    <property type="project" value="TreeGrafter"/>
</dbReference>
<evidence type="ECO:0000256" key="1">
    <source>
        <dbReference type="ARBA" id="ARBA00004211"/>
    </source>
</evidence>
<dbReference type="PANTHER" id="PTHR10809:SF6">
    <property type="entry name" value="AT11025P-RELATED"/>
    <property type="match status" value="1"/>
</dbReference>
<keyword evidence="3 8" id="KW-0812">Transmembrane</keyword>
<sequence length="236" mass="26040">MSSGELLTVQPTELKFTFELKKQSSCSIQLLNNTDHYVAFKVKTTSPKKYCVRPNTGVVLPKSTCDVTVTMQAQREAPPDLQCKDKFLVQSIIAPYGAEPKDINQEMFNKESGNTVKECKLRVVYVPSPKPPSPVPEESEEGSSPRLSLQNGKQNIGLFESGSRDLGELKAKLTEATVMLSKLTEERNAVVHQTQQLQQELASLRQGTTNAQAGFSVLYCFIVALLGILVGYLVRT</sequence>
<evidence type="ECO:0000256" key="7">
    <source>
        <dbReference type="SAM" id="MobiDB-lite"/>
    </source>
</evidence>
<dbReference type="Pfam" id="PF00635">
    <property type="entry name" value="Motile_Sperm"/>
    <property type="match status" value="1"/>
</dbReference>
<evidence type="ECO:0000259" key="9">
    <source>
        <dbReference type="PROSITE" id="PS50202"/>
    </source>
</evidence>
<dbReference type="InterPro" id="IPR013783">
    <property type="entry name" value="Ig-like_fold"/>
</dbReference>
<dbReference type="PROSITE" id="PS50202">
    <property type="entry name" value="MSP"/>
    <property type="match status" value="1"/>
</dbReference>
<dbReference type="InterPro" id="IPR008962">
    <property type="entry name" value="PapD-like_sf"/>
</dbReference>
<dbReference type="SUPFAM" id="SSF49354">
    <property type="entry name" value="PapD-like"/>
    <property type="match status" value="1"/>
</dbReference>
<evidence type="ECO:0000313" key="10">
    <source>
        <dbReference type="EMBL" id="JAG89111.1"/>
    </source>
</evidence>
<dbReference type="EMBL" id="GCHU01003892">
    <property type="protein sequence ID" value="JAG89111.1"/>
    <property type="molecule type" value="Transcribed_RNA"/>
</dbReference>
<dbReference type="InterPro" id="IPR016763">
    <property type="entry name" value="VAP"/>
</dbReference>
<evidence type="ECO:0000256" key="3">
    <source>
        <dbReference type="ARBA" id="ARBA00022692"/>
    </source>
</evidence>
<dbReference type="Gene3D" id="2.60.40.10">
    <property type="entry name" value="Immunoglobulins"/>
    <property type="match status" value="1"/>
</dbReference>
<dbReference type="FunFam" id="2.60.40.10:FF:000813">
    <property type="entry name" value="Vesicle-associated protein 1-1"/>
    <property type="match status" value="1"/>
</dbReference>
<organism evidence="10">
    <name type="scientific">Wollemia nobilis</name>
    <dbReference type="NCBI Taxonomy" id="56998"/>
    <lineage>
        <taxon>Eukaryota</taxon>
        <taxon>Viridiplantae</taxon>
        <taxon>Streptophyta</taxon>
        <taxon>Embryophyta</taxon>
        <taxon>Tracheophyta</taxon>
        <taxon>Spermatophyta</taxon>
        <taxon>Pinopsida</taxon>
        <taxon>Pinidae</taxon>
        <taxon>Conifers II</taxon>
        <taxon>Araucariales</taxon>
        <taxon>Araucariaceae</taxon>
        <taxon>Wollemia</taxon>
    </lineage>
</organism>
<keyword evidence="5 8" id="KW-0472">Membrane</keyword>
<feature type="coiled-coil region" evidence="6">
    <location>
        <begin position="166"/>
        <end position="200"/>
    </location>
</feature>
<dbReference type="InterPro" id="IPR000535">
    <property type="entry name" value="MSP_dom"/>
</dbReference>
<dbReference type="PIRSF" id="PIRSF019693">
    <property type="entry name" value="VAMP-associated"/>
    <property type="match status" value="1"/>
</dbReference>
<protein>
    <submittedName>
        <fullName evidence="10">TSA: Wollemia nobilis Ref_Wollemi_Transcript_3922_1346 transcribed RNA sequence</fullName>
    </submittedName>
</protein>
<feature type="transmembrane region" description="Helical" evidence="8">
    <location>
        <begin position="213"/>
        <end position="234"/>
    </location>
</feature>
<dbReference type="GO" id="GO:0061817">
    <property type="term" value="P:endoplasmic reticulum-plasma membrane tethering"/>
    <property type="evidence" value="ECO:0007669"/>
    <property type="project" value="TreeGrafter"/>
</dbReference>
<feature type="region of interest" description="Disordered" evidence="7">
    <location>
        <begin position="127"/>
        <end position="148"/>
    </location>
</feature>
<evidence type="ECO:0000256" key="8">
    <source>
        <dbReference type="SAM" id="Phobius"/>
    </source>
</evidence>
<dbReference type="PANTHER" id="PTHR10809">
    <property type="entry name" value="VESICLE-ASSOCIATED MEMBRANE PROTEIN-ASSOCIATED PROTEIN"/>
    <property type="match status" value="1"/>
</dbReference>
<evidence type="ECO:0000256" key="4">
    <source>
        <dbReference type="ARBA" id="ARBA00022989"/>
    </source>
</evidence>
<evidence type="ECO:0000256" key="5">
    <source>
        <dbReference type="ARBA" id="ARBA00023136"/>
    </source>
</evidence>
<proteinExistence type="inferred from homology"/>
<evidence type="ECO:0000256" key="2">
    <source>
        <dbReference type="ARBA" id="ARBA00008932"/>
    </source>
</evidence>
<reference evidence="10" key="1">
    <citation type="submission" date="2015-02" db="EMBL/GenBank/DDBJ databases">
        <title>A transcriptome of Wollemia nobilis - a relic of Gondwana.</title>
        <authorList>
            <person name="Chia J.Y."/>
            <person name="Leong Y.S."/>
            <person name="Abdul Karim S."/>
            <person name="Wan Azmi N."/>
            <person name="Hercus R."/>
            <person name="Croft L."/>
        </authorList>
    </citation>
    <scope>NUCLEOTIDE SEQUENCE</scope>
    <source>
        <strain evidence="10">MaeBrown</strain>
        <tissue evidence="10">Leaf</tissue>
    </source>
</reference>
<name>A0A0C9RQ34_9CONI</name>
<comment type="similarity">
    <text evidence="2">Belongs to the VAMP-associated protein (VAP) (TC 9.B.17) family.</text>
</comment>
<keyword evidence="6" id="KW-0175">Coiled coil</keyword>
<evidence type="ECO:0000256" key="6">
    <source>
        <dbReference type="SAM" id="Coils"/>
    </source>
</evidence>
<feature type="domain" description="MSP" evidence="9">
    <location>
        <begin position="6"/>
        <end position="126"/>
    </location>
</feature>
<dbReference type="GO" id="GO:0005886">
    <property type="term" value="C:plasma membrane"/>
    <property type="evidence" value="ECO:0007669"/>
    <property type="project" value="TreeGrafter"/>
</dbReference>
<accession>A0A0C9RQ34</accession>
<keyword evidence="4 8" id="KW-1133">Transmembrane helix</keyword>